<dbReference type="RefSeq" id="WP_093855292.1">
    <property type="nucleotide sequence ID" value="NZ_BJVZ01000003.1"/>
</dbReference>
<accession>A0A1G9WJM4</accession>
<evidence type="ECO:0000313" key="6">
    <source>
        <dbReference type="EMBL" id="SDM84738.1"/>
    </source>
</evidence>
<proteinExistence type="predicted"/>
<dbReference type="EMBL" id="FNIG01000001">
    <property type="protein sequence ID" value="SDM84738.1"/>
    <property type="molecule type" value="Genomic_DNA"/>
</dbReference>
<reference evidence="6 7" key="1">
    <citation type="submission" date="2016-10" db="EMBL/GenBank/DDBJ databases">
        <authorList>
            <person name="de Groot N.N."/>
        </authorList>
    </citation>
    <scope>NUCLEOTIDE SEQUENCE [LARGE SCALE GENOMIC DNA]</scope>
    <source>
        <strain evidence="6 7">CGMCC 1.3442</strain>
    </source>
</reference>
<dbReference type="Proteomes" id="UP000199334">
    <property type="component" value="Unassembled WGS sequence"/>
</dbReference>
<evidence type="ECO:0000256" key="5">
    <source>
        <dbReference type="SAM" id="Phobius"/>
    </source>
</evidence>
<dbReference type="SUPFAM" id="SSF144091">
    <property type="entry name" value="Rhomboid-like"/>
    <property type="match status" value="1"/>
</dbReference>
<keyword evidence="4 5" id="KW-0472">Membrane</keyword>
<feature type="transmembrane region" description="Helical" evidence="5">
    <location>
        <begin position="12"/>
        <end position="31"/>
    </location>
</feature>
<evidence type="ECO:0000256" key="3">
    <source>
        <dbReference type="ARBA" id="ARBA00022989"/>
    </source>
</evidence>
<dbReference type="AlphaFoldDB" id="A0A1G9WJM4"/>
<dbReference type="GO" id="GO:0016020">
    <property type="term" value="C:membrane"/>
    <property type="evidence" value="ECO:0007669"/>
    <property type="project" value="UniProtKB-SubCell"/>
</dbReference>
<keyword evidence="7" id="KW-1185">Reference proteome</keyword>
<evidence type="ECO:0000256" key="1">
    <source>
        <dbReference type="ARBA" id="ARBA00004141"/>
    </source>
</evidence>
<sequence length="67" mass="7882">MTIEINNKSVRMWFYIMIPSAVISVVLILALPYEYNLVGQSPVLVGYISYLIWWFISGRKRDREIQS</sequence>
<keyword evidence="3 5" id="KW-1133">Transmembrane helix</keyword>
<evidence type="ECO:0000313" key="7">
    <source>
        <dbReference type="Proteomes" id="UP000199334"/>
    </source>
</evidence>
<comment type="subcellular location">
    <subcellularLocation>
        <location evidence="1">Membrane</location>
        <topology evidence="1">Multi-pass membrane protein</topology>
    </subcellularLocation>
</comment>
<feature type="transmembrane region" description="Helical" evidence="5">
    <location>
        <begin position="37"/>
        <end position="56"/>
    </location>
</feature>
<organism evidence="6 7">
    <name type="scientific">Tenuibacillus multivorans</name>
    <dbReference type="NCBI Taxonomy" id="237069"/>
    <lineage>
        <taxon>Bacteria</taxon>
        <taxon>Bacillati</taxon>
        <taxon>Bacillota</taxon>
        <taxon>Bacilli</taxon>
        <taxon>Bacillales</taxon>
        <taxon>Bacillaceae</taxon>
        <taxon>Tenuibacillus</taxon>
    </lineage>
</organism>
<dbReference type="OrthoDB" id="2440524at2"/>
<dbReference type="InterPro" id="IPR035952">
    <property type="entry name" value="Rhomboid-like_sf"/>
</dbReference>
<protein>
    <submittedName>
        <fullName evidence="6">Uncharacterized protein</fullName>
    </submittedName>
</protein>
<name>A0A1G9WJM4_9BACI</name>
<gene>
    <name evidence="6" type="ORF">SAMN05216498_0780</name>
</gene>
<evidence type="ECO:0000256" key="4">
    <source>
        <dbReference type="ARBA" id="ARBA00023136"/>
    </source>
</evidence>
<dbReference type="STRING" id="237069.SAMN05216498_0780"/>
<keyword evidence="2 5" id="KW-0812">Transmembrane</keyword>
<evidence type="ECO:0000256" key="2">
    <source>
        <dbReference type="ARBA" id="ARBA00022692"/>
    </source>
</evidence>